<dbReference type="Pfam" id="PF13422">
    <property type="entry name" value="DUF4110"/>
    <property type="match status" value="1"/>
</dbReference>
<keyword evidence="1" id="KW-0175">Coiled coil</keyword>
<sequence>MGKKNKKDSKGKGKEKTTMKTEKKAEKRLKKELAAKGEEDIEKLIAEFQEKDREKNKVIEEKCDPPSQRCNATFTAHPDKEELVLFGGEYYNGKQMFMYNDLFFYNTKKNEWLKVTAPNAPPPRSSHQAVMLKQGGGQLWIFGGEFSNHSQSQFYHFKDLWVFYLKDKKWEKVKAVGGPSSRSGHRMVNYKKMLVVFGGFNDNYRDYKYYNDVHIFNLETYTWIKVTINGTPPSPRSGCILVSSPSLNKIFVFGGYSKQPIKKDVDQGCCHTDMFALMPEGKQEKSSMVSLHWKWQPVKQSGFCPDPRSSMPSVVVPGSNHAICFGGVYDDEENEESITSKFFNDLYSVDLEKAYWNKISINEKKTTGEKKRRKKQEDECDEDKSSDDEAKTEDSADNAAADLEQLELKEPVEKVSTSSDGVFTVVIGPSSETASGLTESDNPSSNTFDPFMPSPRMNCLLAITGGQLYLYGGLFEDGDAQITLSDFYSLDLSKKHKWNTIIEMDTKKLEWEESDSSDDDKESDSSDTESDMDVDDNVPDINDGESEEKYFERTQEFWLQQAKENAEAEKETLSVKQIKKLALRMCQDYLHDD</sequence>
<feature type="compositionally biased region" description="Basic and acidic residues" evidence="2">
    <location>
        <begin position="8"/>
        <end position="31"/>
    </location>
</feature>
<evidence type="ECO:0000259" key="3">
    <source>
        <dbReference type="Pfam" id="PF13422"/>
    </source>
</evidence>
<dbReference type="InterPro" id="IPR025183">
    <property type="entry name" value="DUF4110"/>
</dbReference>
<dbReference type="Gene3D" id="2.120.10.80">
    <property type="entry name" value="Kelch-type beta propeller"/>
    <property type="match status" value="2"/>
</dbReference>
<feature type="compositionally biased region" description="Acidic residues" evidence="2">
    <location>
        <begin position="512"/>
        <end position="546"/>
    </location>
</feature>
<feature type="region of interest" description="Disordered" evidence="2">
    <location>
        <begin position="366"/>
        <end position="397"/>
    </location>
</feature>
<feature type="region of interest" description="Disordered" evidence="2">
    <location>
        <begin position="1"/>
        <end position="31"/>
    </location>
</feature>
<accession>A0A6P7SGX0</accession>
<dbReference type="Proteomes" id="UP000515154">
    <property type="component" value="Linkage group LG6"/>
</dbReference>
<dbReference type="PANTHER" id="PTHR46063:SF1">
    <property type="entry name" value="KELCH DOMAIN-CONTAINING PROTEIN 4"/>
    <property type="match status" value="1"/>
</dbReference>
<dbReference type="KEGG" id="osn:115212929"/>
<feature type="region of interest" description="Disordered" evidence="2">
    <location>
        <begin position="511"/>
        <end position="548"/>
    </location>
</feature>
<keyword evidence="4" id="KW-1185">Reference proteome</keyword>
<reference evidence="5" key="1">
    <citation type="submission" date="2025-08" db="UniProtKB">
        <authorList>
            <consortium name="RefSeq"/>
        </authorList>
    </citation>
    <scope>IDENTIFICATION</scope>
</reference>
<dbReference type="InterPro" id="IPR052588">
    <property type="entry name" value="Kelch_domain_protein"/>
</dbReference>
<dbReference type="InterPro" id="IPR015915">
    <property type="entry name" value="Kelch-typ_b-propeller"/>
</dbReference>
<protein>
    <submittedName>
        <fullName evidence="5">Kelch domain-containing protein 4</fullName>
    </submittedName>
</protein>
<feature type="domain" description="DUF4110" evidence="3">
    <location>
        <begin position="533"/>
        <end position="588"/>
    </location>
</feature>
<evidence type="ECO:0000256" key="2">
    <source>
        <dbReference type="SAM" id="MobiDB-lite"/>
    </source>
</evidence>
<gene>
    <name evidence="5" type="primary">LOC115212929</name>
</gene>
<feature type="coiled-coil region" evidence="1">
    <location>
        <begin position="34"/>
        <end position="61"/>
    </location>
</feature>
<evidence type="ECO:0000313" key="4">
    <source>
        <dbReference type="Proteomes" id="UP000515154"/>
    </source>
</evidence>
<name>A0A6P7SGX0_9MOLL</name>
<evidence type="ECO:0000313" key="5">
    <source>
        <dbReference type="RefSeq" id="XP_029637622.1"/>
    </source>
</evidence>
<proteinExistence type="predicted"/>
<dbReference type="PANTHER" id="PTHR46063">
    <property type="entry name" value="KELCH DOMAIN-CONTAINING PROTEIN"/>
    <property type="match status" value="1"/>
</dbReference>
<evidence type="ECO:0000256" key="1">
    <source>
        <dbReference type="SAM" id="Coils"/>
    </source>
</evidence>
<organism evidence="4 5">
    <name type="scientific">Octopus sinensis</name>
    <name type="common">East Asian common octopus</name>
    <dbReference type="NCBI Taxonomy" id="2607531"/>
    <lineage>
        <taxon>Eukaryota</taxon>
        <taxon>Metazoa</taxon>
        <taxon>Spiralia</taxon>
        <taxon>Lophotrochozoa</taxon>
        <taxon>Mollusca</taxon>
        <taxon>Cephalopoda</taxon>
        <taxon>Coleoidea</taxon>
        <taxon>Octopodiformes</taxon>
        <taxon>Octopoda</taxon>
        <taxon>Incirrata</taxon>
        <taxon>Octopodidae</taxon>
        <taxon>Octopus</taxon>
    </lineage>
</organism>
<dbReference type="Pfam" id="PF13415">
    <property type="entry name" value="Beta-prop_FBX42"/>
    <property type="match status" value="1"/>
</dbReference>
<dbReference type="AlphaFoldDB" id="A0A6P7SGX0"/>
<dbReference type="SUPFAM" id="SSF117281">
    <property type="entry name" value="Kelch motif"/>
    <property type="match status" value="1"/>
</dbReference>
<dbReference type="RefSeq" id="XP_029637622.1">
    <property type="nucleotide sequence ID" value="XM_029781762.2"/>
</dbReference>